<protein>
    <submittedName>
        <fullName evidence="2">BTB domain-containing protein</fullName>
    </submittedName>
</protein>
<name>A0AC35FA86_9BILA</name>
<dbReference type="WBParaSite" id="PS1159_v2.g1543.t1">
    <property type="protein sequence ID" value="PS1159_v2.g1543.t1"/>
    <property type="gene ID" value="PS1159_v2.g1543"/>
</dbReference>
<organism evidence="1 2">
    <name type="scientific">Panagrolaimus sp. PS1159</name>
    <dbReference type="NCBI Taxonomy" id="55785"/>
    <lineage>
        <taxon>Eukaryota</taxon>
        <taxon>Metazoa</taxon>
        <taxon>Ecdysozoa</taxon>
        <taxon>Nematoda</taxon>
        <taxon>Chromadorea</taxon>
        <taxon>Rhabditida</taxon>
        <taxon>Tylenchina</taxon>
        <taxon>Panagrolaimomorpha</taxon>
        <taxon>Panagrolaimoidea</taxon>
        <taxon>Panagrolaimidae</taxon>
        <taxon>Panagrolaimus</taxon>
    </lineage>
</organism>
<evidence type="ECO:0000313" key="2">
    <source>
        <dbReference type="WBParaSite" id="PS1159_v2.g1543.t1"/>
    </source>
</evidence>
<accession>A0AC35FA86</accession>
<evidence type="ECO:0000313" key="1">
    <source>
        <dbReference type="Proteomes" id="UP000887580"/>
    </source>
</evidence>
<sequence>MNGIANECQVGMKWRIKEDYLKKNVRICSEKFTASSIPGVKYFLSLNWDEYNHDELKICLNLEFKFTKRIQASIDIYVKAFHEKHFPGDYCYHNSGGGWTRTIDTRNYIFNPQERYFVDGIVEIEFDGTLESHGIKRKASQSCKTLGNAYWKRNDKDLTMIVEKQRLKIHKWVICDKSSVFKAEMESGLKESVENVINITDFSFEIVKMALMFCYEQNITESFIKENASELIRFADKYDIKSSHEYIQHVLIKTLSEVNVVEFANISITYNAEELCEYCICFLTNAIKKKIIINDAKKISAEITNEICQRSILSTSN</sequence>
<reference evidence="2" key="1">
    <citation type="submission" date="2022-11" db="UniProtKB">
        <authorList>
            <consortium name="WormBaseParasite"/>
        </authorList>
    </citation>
    <scope>IDENTIFICATION</scope>
</reference>
<dbReference type="Proteomes" id="UP000887580">
    <property type="component" value="Unplaced"/>
</dbReference>
<proteinExistence type="predicted"/>